<reference evidence="6 7" key="1">
    <citation type="submission" date="2018-08" db="EMBL/GenBank/DDBJ databases">
        <title>A genome reference for cultivated species of the human gut microbiota.</title>
        <authorList>
            <person name="Zou Y."/>
            <person name="Xue W."/>
            <person name="Luo G."/>
        </authorList>
    </citation>
    <scope>NUCLEOTIDE SEQUENCE [LARGE SCALE GENOMIC DNA]</scope>
    <source>
        <strain evidence="6 7">TF05-11AC</strain>
    </source>
</reference>
<keyword evidence="2" id="KW-0479">Metal-binding</keyword>
<dbReference type="AlphaFoldDB" id="A0A3E4U0R4"/>
<dbReference type="Proteomes" id="UP000261257">
    <property type="component" value="Unassembled WGS sequence"/>
</dbReference>
<evidence type="ECO:0000256" key="2">
    <source>
        <dbReference type="ARBA" id="ARBA00022723"/>
    </source>
</evidence>
<evidence type="ECO:0000256" key="3">
    <source>
        <dbReference type="ARBA" id="ARBA00022801"/>
    </source>
</evidence>
<comment type="similarity">
    <text evidence="1">Belongs to the sulfatase family.</text>
</comment>
<accession>A0A3E4U0R4</accession>
<dbReference type="PANTHER" id="PTHR42693:SF53">
    <property type="entry name" value="ENDO-4-O-SULFATASE"/>
    <property type="match status" value="1"/>
</dbReference>
<dbReference type="GO" id="GO:0004065">
    <property type="term" value="F:arylsulfatase activity"/>
    <property type="evidence" value="ECO:0007669"/>
    <property type="project" value="TreeGrafter"/>
</dbReference>
<evidence type="ECO:0000256" key="4">
    <source>
        <dbReference type="ARBA" id="ARBA00022837"/>
    </source>
</evidence>
<dbReference type="InterPro" id="IPR017850">
    <property type="entry name" value="Alkaline_phosphatase_core_sf"/>
</dbReference>
<evidence type="ECO:0000256" key="1">
    <source>
        <dbReference type="ARBA" id="ARBA00008779"/>
    </source>
</evidence>
<gene>
    <name evidence="6" type="ORF">DXC39_23705</name>
</gene>
<dbReference type="InterPro" id="IPR024607">
    <property type="entry name" value="Sulfatase_CS"/>
</dbReference>
<name>A0A3E4U0R4_9FIRM</name>
<dbReference type="Gene3D" id="3.40.720.10">
    <property type="entry name" value="Alkaline Phosphatase, subunit A"/>
    <property type="match status" value="1"/>
</dbReference>
<organism evidence="6 7">
    <name type="scientific">Hungatella hathewayi</name>
    <dbReference type="NCBI Taxonomy" id="154046"/>
    <lineage>
        <taxon>Bacteria</taxon>
        <taxon>Bacillati</taxon>
        <taxon>Bacillota</taxon>
        <taxon>Clostridia</taxon>
        <taxon>Lachnospirales</taxon>
        <taxon>Lachnospiraceae</taxon>
        <taxon>Hungatella</taxon>
    </lineage>
</organism>
<keyword evidence="3" id="KW-0378">Hydrolase</keyword>
<dbReference type="GO" id="GO:0046872">
    <property type="term" value="F:metal ion binding"/>
    <property type="evidence" value="ECO:0007669"/>
    <property type="project" value="UniProtKB-KW"/>
</dbReference>
<dbReference type="EMBL" id="QSSQ01000032">
    <property type="protein sequence ID" value="RGL99133.1"/>
    <property type="molecule type" value="Genomic_DNA"/>
</dbReference>
<dbReference type="SUPFAM" id="SSF53649">
    <property type="entry name" value="Alkaline phosphatase-like"/>
    <property type="match status" value="1"/>
</dbReference>
<dbReference type="Pfam" id="PF00884">
    <property type="entry name" value="Sulfatase"/>
    <property type="match status" value="1"/>
</dbReference>
<keyword evidence="4" id="KW-0106">Calcium</keyword>
<protein>
    <submittedName>
        <fullName evidence="6">DUF4976 domain-containing protein</fullName>
    </submittedName>
</protein>
<sequence>MTARKPNIVFFIADQLRHSALGCYGNMVVKTPNIDGIAAEGVVMEQAFSSCPICSPYRGQLLSGQYAHQNGVICNEYKLRTDIPTLPECLKKAGYSTAYIGKWHLGYGPYPEEKRYGFDYMAAYNIDDDKSTSCVPYFENDEGPKAMSDWEPVEEANMTIHYLENHIKMSPERPLFLVVSRIPPHWPYEFCPEEYQIYNPEDIQVPPNVPKAMEEFEKKELALYYANVTGVDTQFGRIVNKLNELGMRDNTIVCFTSDHGDHIGAHGYGKPGDLWLHHTKRASKATPYEESVHIPFVMRYPDKIFGGNRSSILFNSVDVMPSLLAMCGIDIPDSVTGNDLSHAFTGQKGADPDSVFFQILGQGWPARGPWVGYWRGIRTDRYVYARWWKKEMPSLLFDIQKDPYELENLYYNQAYTDIRERMENRLQQWLRDTNDPFDYGKRDPKTGILLLGQEYLELAEYNVLKSGGGISIYEEGR</sequence>
<dbReference type="PANTHER" id="PTHR42693">
    <property type="entry name" value="ARYLSULFATASE FAMILY MEMBER"/>
    <property type="match status" value="1"/>
</dbReference>
<evidence type="ECO:0000313" key="6">
    <source>
        <dbReference type="EMBL" id="RGL99133.1"/>
    </source>
</evidence>
<feature type="domain" description="Sulfatase N-terminal" evidence="5">
    <location>
        <begin position="6"/>
        <end position="329"/>
    </location>
</feature>
<evidence type="ECO:0000313" key="7">
    <source>
        <dbReference type="Proteomes" id="UP000261257"/>
    </source>
</evidence>
<dbReference type="RefSeq" id="WP_117634538.1">
    <property type="nucleotide sequence ID" value="NZ_QRQF01000033.1"/>
</dbReference>
<proteinExistence type="inferred from homology"/>
<dbReference type="Gene3D" id="3.30.1120.10">
    <property type="match status" value="1"/>
</dbReference>
<dbReference type="InterPro" id="IPR000917">
    <property type="entry name" value="Sulfatase_N"/>
</dbReference>
<dbReference type="InterPro" id="IPR050738">
    <property type="entry name" value="Sulfatase"/>
</dbReference>
<evidence type="ECO:0000259" key="5">
    <source>
        <dbReference type="Pfam" id="PF00884"/>
    </source>
</evidence>
<dbReference type="PROSITE" id="PS00149">
    <property type="entry name" value="SULFATASE_2"/>
    <property type="match status" value="1"/>
</dbReference>
<comment type="caution">
    <text evidence="6">The sequence shown here is derived from an EMBL/GenBank/DDBJ whole genome shotgun (WGS) entry which is preliminary data.</text>
</comment>
<dbReference type="CDD" id="cd16034">
    <property type="entry name" value="sulfatase_like"/>
    <property type="match status" value="1"/>
</dbReference>